<sequence>MSARDLNSTPDQDQGDSSDDGTGASHNGKEEEDVPVDYTTLSAIEAGLLARAYLQAATTEYKNVVEGMYPSYDSQCGSLAEKVRKIADKHGIALLPLEPSYNEHETEKYLEDMLKQPFAENIKALIQEIRSVLSEKKQVMPLSKVKGFLRRIDDVRRKGFAESRMNRRYWHDIRWDWNPTLVAEERAKDRREVFRQPFSAELLCPDWHLHNEWFQVVERKDDTFGFPTAAYTPETRFNDRMQGPLAKACAGAAVYVKSNAVFWADPGSVADYVVRLISNRNCYPLVIELRTSDSQQTQDAAKAQMLEYAARAIRSTGKQWRDLKGYLFPFAITVCGGKVSVYACTLGKEMHSGKGYISVLYTKLGDTKLEKLGNVIKWLVDAEHMAHYERVSAIAQGRKAPSPSAPALAPKTTPTTDGASDTPACTTTSTSSTSITSDKEEEAAQSQSAPRQQIVDTRCSTETAPAPKSDTADSSKGEQCERADAEATRARSAKVATRYVLSIYKGDEDMAAFAGVNGKVLKVCGGRSVDASEEVARELQAWQLLYPNEKVKVYQRSRPILAFPRLKLGTDIDVGLDAAAENLFRLSQNNLCHCDIRFHNVSGDGRIFGFGFFCEAGSELPDSYPTRLRERPRSVLHGKPTNYRADILLDWEALLFSFVFSDDSVEYVMSRLFRGKWFLLEWLANKRAKLDKDDKETAALLHKIMQHIALVYF</sequence>
<keyword evidence="3" id="KW-1185">Reference proteome</keyword>
<name>F2UHZ9_SALR5</name>
<feature type="region of interest" description="Disordered" evidence="1">
    <location>
        <begin position="395"/>
        <end position="488"/>
    </location>
</feature>
<gene>
    <name evidence="2" type="ORF">PTSG_08100</name>
</gene>
<evidence type="ECO:0000313" key="3">
    <source>
        <dbReference type="Proteomes" id="UP000007799"/>
    </source>
</evidence>
<dbReference type="InParanoid" id="F2UHZ9"/>
<dbReference type="GeneID" id="16071682"/>
<reference evidence="2" key="1">
    <citation type="submission" date="2009-08" db="EMBL/GenBank/DDBJ databases">
        <title>Annotation of Salpingoeca rosetta.</title>
        <authorList>
            <consortium name="The Broad Institute Genome Sequencing Platform"/>
            <person name="Russ C."/>
            <person name="Cuomo C."/>
            <person name="Burger G."/>
            <person name="Gray M.W."/>
            <person name="Holland P.W.H."/>
            <person name="King N."/>
            <person name="Lang F.B.F."/>
            <person name="Roger A.J."/>
            <person name="Ruiz-Trillo I."/>
            <person name="Young S.K."/>
            <person name="Zeng Q."/>
            <person name="Gargeya S."/>
            <person name="Alvarado L."/>
            <person name="Berlin A."/>
            <person name="Chapman S.B."/>
            <person name="Chen Z."/>
            <person name="Freedman E."/>
            <person name="Gellesch M."/>
            <person name="Goldberg J."/>
            <person name="Griggs A."/>
            <person name="Gujja S."/>
            <person name="Heilman E."/>
            <person name="Heiman D."/>
            <person name="Howarth C."/>
            <person name="Mehta T."/>
            <person name="Neiman D."/>
            <person name="Pearson M."/>
            <person name="Roberts A."/>
            <person name="Saif S."/>
            <person name="Shea T."/>
            <person name="Shenoy N."/>
            <person name="Sisk P."/>
            <person name="Stolte C."/>
            <person name="Sykes S."/>
            <person name="White J."/>
            <person name="Yandava C."/>
            <person name="Haas B."/>
            <person name="Nusbaum C."/>
            <person name="Birren B."/>
        </authorList>
    </citation>
    <scope>NUCLEOTIDE SEQUENCE [LARGE SCALE GENOMIC DNA]</scope>
    <source>
        <strain evidence="2">ATCC 50818</strain>
    </source>
</reference>
<feature type="compositionally biased region" description="Low complexity" evidence="1">
    <location>
        <begin position="426"/>
        <end position="436"/>
    </location>
</feature>
<feature type="compositionally biased region" description="Basic and acidic residues" evidence="1">
    <location>
        <begin position="470"/>
        <end position="488"/>
    </location>
</feature>
<feature type="compositionally biased region" description="Polar residues" evidence="1">
    <location>
        <begin position="1"/>
        <end position="10"/>
    </location>
</feature>
<feature type="region of interest" description="Disordered" evidence="1">
    <location>
        <begin position="1"/>
        <end position="36"/>
    </location>
</feature>
<dbReference type="AlphaFoldDB" id="F2UHZ9"/>
<protein>
    <submittedName>
        <fullName evidence="2">Uncharacterized protein</fullName>
    </submittedName>
</protein>
<dbReference type="EMBL" id="GL832975">
    <property type="protein sequence ID" value="EGD76748.1"/>
    <property type="molecule type" value="Genomic_DNA"/>
</dbReference>
<evidence type="ECO:0000256" key="1">
    <source>
        <dbReference type="SAM" id="MobiDB-lite"/>
    </source>
</evidence>
<feature type="compositionally biased region" description="Polar residues" evidence="1">
    <location>
        <begin position="444"/>
        <end position="463"/>
    </location>
</feature>
<proteinExistence type="predicted"/>
<dbReference type="KEGG" id="sre:PTSG_08100"/>
<dbReference type="Proteomes" id="UP000007799">
    <property type="component" value="Unassembled WGS sequence"/>
</dbReference>
<evidence type="ECO:0000313" key="2">
    <source>
        <dbReference type="EMBL" id="EGD76748.1"/>
    </source>
</evidence>
<dbReference type="RefSeq" id="XP_004991120.1">
    <property type="nucleotide sequence ID" value="XM_004991063.1"/>
</dbReference>
<organism evidence="3">
    <name type="scientific">Salpingoeca rosetta (strain ATCC 50818 / BSB-021)</name>
    <dbReference type="NCBI Taxonomy" id="946362"/>
    <lineage>
        <taxon>Eukaryota</taxon>
        <taxon>Choanoflagellata</taxon>
        <taxon>Craspedida</taxon>
        <taxon>Salpingoecidae</taxon>
        <taxon>Salpingoeca</taxon>
    </lineage>
</organism>
<feature type="compositionally biased region" description="Low complexity" evidence="1">
    <location>
        <begin position="399"/>
        <end position="416"/>
    </location>
</feature>
<accession>F2UHZ9</accession>